<dbReference type="GO" id="GO:0005739">
    <property type="term" value="C:mitochondrion"/>
    <property type="evidence" value="ECO:0007669"/>
    <property type="project" value="UniProtKB-SubCell"/>
</dbReference>
<keyword evidence="7" id="KW-0687">Ribonucleoprotein</keyword>
<dbReference type="PANTHER" id="PTHR13329">
    <property type="entry name" value="MITOCHONDRIAL RIBOSOMAL PROTEIN S18B"/>
    <property type="match status" value="1"/>
</dbReference>
<sequence>LPRFKEYEYRPFSRLEPTTPPNDESSEPIVNAISVDEQTRGVLSTAQQTDPDTSVIYQHILQGKNKPNSQEMLGSSQGARLLLNHLTKLTLENDILFYREQHTNRLHPIVPGSLVESVLTNLHKELGHRGQKQTELAAPEQLTSFMENIDITATITITLTRTACGIEPTAVAYRAAFKREVPLDDLPFRVNFRGKPYKPATVQESLEYVKSAGLFILSLHAVEFTKLYRGKPVWFYHRRNFKGHFPPKRPRKSCTHGGLLITSNPCPICRDEYLVLDYQNVYLLKHFLHPQSAEILEPTTTDYRLFFVGLCQKQHKVLLLEIEKARDLGTIEMRLPFRLFDYADYYGDLLTEEELAQLESHVASGTDSGRRLEPRGSIYRAAAEAVTSLPPSLAGLIRHSALIPHVEEVATEPPATEIESPRLPNRYKMEEAYRKLLLRRRRSKTANQATGPLQFIAPQTRVRIVDNSEFSSIAAEKKVRKGSSGGAAAAQKTTASEDRGDDKVTDVSSFLRVGISATAKRKPMVIRVYNYRDRGATGQLVDFLNYLYFLVVKLSVARTRGYQLGV</sequence>
<evidence type="ECO:0000313" key="12">
    <source>
        <dbReference type="WBParaSite" id="SSLN_0001447701-mRNA-1"/>
    </source>
</evidence>
<keyword evidence="6" id="KW-0496">Mitochondrion</keyword>
<dbReference type="InterPro" id="IPR036870">
    <property type="entry name" value="Ribosomal_bS18_sf"/>
</dbReference>
<evidence type="ECO:0000256" key="7">
    <source>
        <dbReference type="ARBA" id="ARBA00023274"/>
    </source>
</evidence>
<keyword evidence="5" id="KW-0689">Ribosomal protein</keyword>
<evidence type="ECO:0000256" key="1">
    <source>
        <dbReference type="ARBA" id="ARBA00004173"/>
    </source>
</evidence>
<protein>
    <recommendedName>
        <fullName evidence="9">Small ribosomal subunit protein mS40</fullName>
    </recommendedName>
    <alternativeName>
        <fullName evidence="8">28S ribosomal protein S18-2, mitochondrial</fullName>
    </alternativeName>
    <alternativeName>
        <fullName evidence="10">28S ribosomal protein S18b, mitochondrial</fullName>
    </alternativeName>
</protein>
<dbReference type="GO" id="GO:0032543">
    <property type="term" value="P:mitochondrial translation"/>
    <property type="evidence" value="ECO:0007669"/>
    <property type="project" value="InterPro"/>
</dbReference>
<dbReference type="AlphaFoldDB" id="A0A183TBU7"/>
<dbReference type="GO" id="GO:0005840">
    <property type="term" value="C:ribosome"/>
    <property type="evidence" value="ECO:0007669"/>
    <property type="project" value="UniProtKB-KW"/>
</dbReference>
<organism evidence="12">
    <name type="scientific">Schistocephalus solidus</name>
    <name type="common">Tapeworm</name>
    <dbReference type="NCBI Taxonomy" id="70667"/>
    <lineage>
        <taxon>Eukaryota</taxon>
        <taxon>Metazoa</taxon>
        <taxon>Spiralia</taxon>
        <taxon>Lophotrochozoa</taxon>
        <taxon>Platyhelminthes</taxon>
        <taxon>Cestoda</taxon>
        <taxon>Eucestoda</taxon>
        <taxon>Diphyllobothriidea</taxon>
        <taxon>Diphyllobothriidae</taxon>
        <taxon>Schistocephalus</taxon>
    </lineage>
</organism>
<evidence type="ECO:0000256" key="2">
    <source>
        <dbReference type="ARBA" id="ARBA00006136"/>
    </source>
</evidence>
<evidence type="ECO:0000256" key="9">
    <source>
        <dbReference type="ARBA" id="ARBA00035130"/>
    </source>
</evidence>
<reference evidence="12" key="1">
    <citation type="submission" date="2016-06" db="UniProtKB">
        <authorList>
            <consortium name="WormBaseParasite"/>
        </authorList>
    </citation>
    <scope>IDENTIFICATION</scope>
</reference>
<dbReference type="PANTHER" id="PTHR13329:SF2">
    <property type="entry name" value="SMALL RIBOSOMAL SUBUNIT PROTEIN MS40"/>
    <property type="match status" value="1"/>
</dbReference>
<name>A0A183TBU7_SCHSO</name>
<dbReference type="Pfam" id="PF01084">
    <property type="entry name" value="Ribosomal_S18"/>
    <property type="match status" value="1"/>
</dbReference>
<evidence type="ECO:0000256" key="3">
    <source>
        <dbReference type="ARBA" id="ARBA00022553"/>
    </source>
</evidence>
<dbReference type="WBParaSite" id="SSLN_0001447701-mRNA-1">
    <property type="protein sequence ID" value="SSLN_0001447701-mRNA-1"/>
    <property type="gene ID" value="SSLN_0001447701"/>
</dbReference>
<dbReference type="GO" id="GO:1990904">
    <property type="term" value="C:ribonucleoprotein complex"/>
    <property type="evidence" value="ECO:0007669"/>
    <property type="project" value="UniProtKB-KW"/>
</dbReference>
<evidence type="ECO:0000256" key="6">
    <source>
        <dbReference type="ARBA" id="ARBA00023128"/>
    </source>
</evidence>
<keyword evidence="3" id="KW-0597">Phosphoprotein</keyword>
<dbReference type="GO" id="GO:0003735">
    <property type="term" value="F:structural constituent of ribosome"/>
    <property type="evidence" value="ECO:0007669"/>
    <property type="project" value="InterPro"/>
</dbReference>
<evidence type="ECO:0000256" key="11">
    <source>
        <dbReference type="SAM" id="MobiDB-lite"/>
    </source>
</evidence>
<evidence type="ECO:0000256" key="4">
    <source>
        <dbReference type="ARBA" id="ARBA00022946"/>
    </source>
</evidence>
<evidence type="ECO:0000256" key="10">
    <source>
        <dbReference type="ARBA" id="ARBA00035515"/>
    </source>
</evidence>
<feature type="region of interest" description="Disordered" evidence="11">
    <location>
        <begin position="1"/>
        <end position="27"/>
    </location>
</feature>
<dbReference type="InterPro" id="IPR001648">
    <property type="entry name" value="Ribosomal_bS18"/>
</dbReference>
<dbReference type="SUPFAM" id="SSF46911">
    <property type="entry name" value="Ribosomal protein S18"/>
    <property type="match status" value="1"/>
</dbReference>
<dbReference type="Gene3D" id="4.10.640.10">
    <property type="entry name" value="Ribosomal protein S18"/>
    <property type="match status" value="1"/>
</dbReference>
<feature type="compositionally biased region" description="Basic and acidic residues" evidence="11">
    <location>
        <begin position="1"/>
        <end position="13"/>
    </location>
</feature>
<feature type="region of interest" description="Disordered" evidence="11">
    <location>
        <begin position="482"/>
        <end position="502"/>
    </location>
</feature>
<evidence type="ECO:0000256" key="5">
    <source>
        <dbReference type="ARBA" id="ARBA00022980"/>
    </source>
</evidence>
<evidence type="ECO:0000256" key="8">
    <source>
        <dbReference type="ARBA" id="ARBA00032055"/>
    </source>
</evidence>
<keyword evidence="4" id="KW-0809">Transit peptide</keyword>
<dbReference type="InterPro" id="IPR040054">
    <property type="entry name" value="MRPS18B"/>
</dbReference>
<comment type="subcellular location">
    <subcellularLocation>
        <location evidence="1">Mitochondrion</location>
    </subcellularLocation>
</comment>
<proteinExistence type="inferred from homology"/>
<comment type="similarity">
    <text evidence="2">Belongs to the bacterial ribosomal protein bS18 family. Mitochondrion-specific ribosomal protein mS40 subfamily.</text>
</comment>
<accession>A0A183TBU7</accession>